<dbReference type="PROSITE" id="PS51800">
    <property type="entry name" value="ZF_CHHC_U11_48K"/>
    <property type="match status" value="1"/>
</dbReference>
<dbReference type="InterPro" id="IPR007871">
    <property type="entry name" value="Methyltransferase_TRM13"/>
</dbReference>
<protein>
    <recommendedName>
        <fullName evidence="12">tRNA:m(4)X modification enzyme TRM13</fullName>
        <ecNumber evidence="12">2.1.1.225</ecNumber>
    </recommendedName>
</protein>
<evidence type="ECO:0000256" key="9">
    <source>
        <dbReference type="ARBA" id="ARBA00048165"/>
    </source>
</evidence>
<dbReference type="Pfam" id="PF05253">
    <property type="entry name" value="zf-U11-48K"/>
    <property type="match status" value="1"/>
</dbReference>
<evidence type="ECO:0000256" key="8">
    <source>
        <dbReference type="ARBA" id="ARBA00022833"/>
    </source>
</evidence>
<evidence type="ECO:0000256" key="10">
    <source>
        <dbReference type="ARBA" id="ARBA00048635"/>
    </source>
</evidence>
<keyword evidence="7 12" id="KW-0863">Zinc-finger</keyword>
<evidence type="ECO:0000256" key="3">
    <source>
        <dbReference type="ARBA" id="ARBA00022679"/>
    </source>
</evidence>
<dbReference type="EMBL" id="GBBM01003791">
    <property type="protein sequence ID" value="JAC31627.1"/>
    <property type="molecule type" value="mRNA"/>
</dbReference>
<comment type="catalytic activity">
    <reaction evidence="9 12">
        <text>cytidine(4) in tRNA(Pro) + S-adenosyl-L-methionine = 2'-O-methylcytidine(4) in tRNA(Pro) + S-adenosyl-L-homocysteine + H(+)</text>
        <dbReference type="Rhea" id="RHEA:32767"/>
        <dbReference type="Rhea" id="RHEA-COMP:10397"/>
        <dbReference type="Rhea" id="RHEA-COMP:10398"/>
        <dbReference type="ChEBI" id="CHEBI:15378"/>
        <dbReference type="ChEBI" id="CHEBI:57856"/>
        <dbReference type="ChEBI" id="CHEBI:59789"/>
        <dbReference type="ChEBI" id="CHEBI:74495"/>
        <dbReference type="ChEBI" id="CHEBI:82748"/>
        <dbReference type="EC" id="2.1.1.225"/>
    </reaction>
</comment>
<reference evidence="14" key="1">
    <citation type="submission" date="2014-03" db="EMBL/GenBank/DDBJ databases">
        <title>The sialotranscriptome of Amblyomma triste, Amblyomma parvum and Amblyomma cajennense ticks, uncovered by 454-based RNA-seq.</title>
        <authorList>
            <person name="Garcia G.R."/>
            <person name="Gardinassi L.G."/>
            <person name="Ribeiro J.M."/>
            <person name="Anatriello E."/>
            <person name="Ferreira B.R."/>
            <person name="Moreira H.N."/>
            <person name="Mafra C."/>
            <person name="Olegario M.M."/>
            <person name="Szabo P.J."/>
            <person name="Miranda-Santos I.K."/>
            <person name="Maruyama S.R."/>
        </authorList>
    </citation>
    <scope>NUCLEOTIDE SEQUENCE</scope>
    <source>
        <strain evidence="14">Mato Grasso do Sul</strain>
        <tissue evidence="14">Salivary glands</tissue>
    </source>
</reference>
<organism evidence="14">
    <name type="scientific">Amblyomma triste</name>
    <name type="common">Neotropical tick</name>
    <dbReference type="NCBI Taxonomy" id="251400"/>
    <lineage>
        <taxon>Eukaryota</taxon>
        <taxon>Metazoa</taxon>
        <taxon>Ecdysozoa</taxon>
        <taxon>Arthropoda</taxon>
        <taxon>Chelicerata</taxon>
        <taxon>Arachnida</taxon>
        <taxon>Acari</taxon>
        <taxon>Parasitiformes</taxon>
        <taxon>Ixodida</taxon>
        <taxon>Ixodoidea</taxon>
        <taxon>Ixodidae</taxon>
        <taxon>Amblyomminae</taxon>
        <taxon>Amblyomma</taxon>
    </lineage>
</organism>
<evidence type="ECO:0000256" key="2">
    <source>
        <dbReference type="ARBA" id="ARBA00022603"/>
    </source>
</evidence>
<feature type="domain" description="CHHC U11-48K-type" evidence="13">
    <location>
        <begin position="68"/>
        <end position="95"/>
    </location>
</feature>
<sequence length="444" mass="49353">NGSSGLHHRVINARTAKTCERRFCGDGRQPVRFCRSEEGRRCRLRPVSGSHYCGQHIVLSTSDDGHDRIVCPLDSTHTCSAALLSQHLKKCNAKKKENHDFFVRNINSGTQSLPGEHPCVTKKVTLKDVGDEKLLTIIQKIDKIFDEQVPVPEEQVQQLHGAFAAELQALSGCAVAEKHLRQKAALLGLAQHHGLLARDSCFVEFGAGRGRLSYWLAKILVQEDCRFLLIDRAASRHKFENKLKKEQENVPEIQRLQVDIQHLCLGKVDLVREHRGKLVGLCKHLCGEATDFALRCLVGTGQASSDTSCRIQPFRGVLMATCCHHRCRWDSFVGQPFLEALGLDRTDFELLTCLAGWATCAAREAQVNSSGGDHCAPEEPSAAINRYVRMGLSVGRREEVGRRCKLLLDEARVRYLGSATMLGARLVHFISRDVTPENVAILAT</sequence>
<evidence type="ECO:0000313" key="14">
    <source>
        <dbReference type="EMBL" id="JAC31627.1"/>
    </source>
</evidence>
<keyword evidence="2 12" id="KW-0489">Methyltransferase</keyword>
<dbReference type="PANTHER" id="PTHR12998:SF0">
    <property type="entry name" value="TRNA:M(4)X MODIFICATION ENZYME TRM13 HOMOLOG"/>
    <property type="match status" value="1"/>
</dbReference>
<comment type="catalytic activity">
    <reaction evidence="11 12">
        <text>adenosine(4) in tRNA(His) + S-adenosyl-L-methionine = 2'-O-methyladenosine(4) in tRNA(His) + S-adenosyl-L-homocysteine + H(+)</text>
        <dbReference type="Rhea" id="RHEA:43196"/>
        <dbReference type="Rhea" id="RHEA-COMP:10401"/>
        <dbReference type="Rhea" id="RHEA-COMP:10402"/>
        <dbReference type="ChEBI" id="CHEBI:15378"/>
        <dbReference type="ChEBI" id="CHEBI:57856"/>
        <dbReference type="ChEBI" id="CHEBI:59789"/>
        <dbReference type="ChEBI" id="CHEBI:74411"/>
        <dbReference type="ChEBI" id="CHEBI:74477"/>
        <dbReference type="EC" id="2.1.1.225"/>
    </reaction>
</comment>
<keyword evidence="3 12" id="KW-0808">Transferase</keyword>
<dbReference type="InterPro" id="IPR022776">
    <property type="entry name" value="TRM13/UPF0224_CHHC_Znf_dom"/>
</dbReference>
<dbReference type="GO" id="GO:0008270">
    <property type="term" value="F:zinc ion binding"/>
    <property type="evidence" value="ECO:0007669"/>
    <property type="project" value="UniProtKB-KW"/>
</dbReference>
<evidence type="ECO:0000259" key="13">
    <source>
        <dbReference type="PROSITE" id="PS51800"/>
    </source>
</evidence>
<dbReference type="PANTHER" id="PTHR12998">
    <property type="entry name" value="TRNA:M(4)X MODIFICATION ENZYME TRM13 HOMOLOG"/>
    <property type="match status" value="1"/>
</dbReference>
<evidence type="ECO:0000256" key="11">
    <source>
        <dbReference type="ARBA" id="ARBA00049393"/>
    </source>
</evidence>
<evidence type="ECO:0000256" key="4">
    <source>
        <dbReference type="ARBA" id="ARBA00022691"/>
    </source>
</evidence>
<keyword evidence="6 12" id="KW-0479">Metal-binding</keyword>
<accession>A0A023GCN4</accession>
<evidence type="ECO:0000256" key="5">
    <source>
        <dbReference type="ARBA" id="ARBA00022694"/>
    </source>
</evidence>
<keyword evidence="5 12" id="KW-0819">tRNA processing</keyword>
<comment type="similarity">
    <text evidence="1 12">Belongs to the methyltransferase TRM13 family.</text>
</comment>
<dbReference type="EC" id="2.1.1.225" evidence="12"/>
<comment type="catalytic activity">
    <reaction evidence="10 12">
        <text>cytidine(4) in tRNA(Gly)(GCC) + S-adenosyl-L-methionine = 2'-O-methylcytidine(4) in tRNA(Gly)(GCC) + S-adenosyl-L-homocysteine + H(+)</text>
        <dbReference type="Rhea" id="RHEA:43192"/>
        <dbReference type="Rhea" id="RHEA-COMP:10399"/>
        <dbReference type="Rhea" id="RHEA-COMP:10400"/>
        <dbReference type="ChEBI" id="CHEBI:15378"/>
        <dbReference type="ChEBI" id="CHEBI:57856"/>
        <dbReference type="ChEBI" id="CHEBI:59789"/>
        <dbReference type="ChEBI" id="CHEBI:74495"/>
        <dbReference type="ChEBI" id="CHEBI:82748"/>
        <dbReference type="EC" id="2.1.1.225"/>
    </reaction>
</comment>
<dbReference type="GO" id="GO:0106050">
    <property type="term" value="F:tRNA 2'-O-methyltransferase activity"/>
    <property type="evidence" value="ECO:0007669"/>
    <property type="project" value="UniProtKB-UniRule"/>
</dbReference>
<dbReference type="InterPro" id="IPR039044">
    <property type="entry name" value="Trm13"/>
</dbReference>
<proteinExistence type="evidence at transcript level"/>
<dbReference type="Pfam" id="PF05206">
    <property type="entry name" value="TRM13"/>
    <property type="match status" value="1"/>
</dbReference>
<evidence type="ECO:0000256" key="1">
    <source>
        <dbReference type="ARBA" id="ARBA00005265"/>
    </source>
</evidence>
<evidence type="ECO:0000256" key="12">
    <source>
        <dbReference type="RuleBase" id="RU367103"/>
    </source>
</evidence>
<dbReference type="GO" id="GO:0030488">
    <property type="term" value="P:tRNA methylation"/>
    <property type="evidence" value="ECO:0007669"/>
    <property type="project" value="InterPro"/>
</dbReference>
<evidence type="ECO:0000256" key="6">
    <source>
        <dbReference type="ARBA" id="ARBA00022723"/>
    </source>
</evidence>
<keyword evidence="8 12" id="KW-0862">Zinc</keyword>
<feature type="non-terminal residue" evidence="14">
    <location>
        <position position="1"/>
    </location>
</feature>
<name>A0A023GCN4_AMBTT</name>
<keyword evidence="4 12" id="KW-0949">S-adenosyl-L-methionine</keyword>
<comment type="function">
    <text evidence="12">tRNA methylase which 2'-O-methylates cytidine(4) in tRNA(Pro) and tRNA(Gly)(GCC), and adenosine(4) in tRNA(His).</text>
</comment>
<evidence type="ECO:0000256" key="7">
    <source>
        <dbReference type="ARBA" id="ARBA00022771"/>
    </source>
</evidence>
<dbReference type="AlphaFoldDB" id="A0A023GCN4"/>